<proteinExistence type="predicted"/>
<dbReference type="OrthoDB" id="431150at2759"/>
<protein>
    <submittedName>
        <fullName evidence="1">Isoprenoid synthase domain containing protein</fullName>
    </submittedName>
</protein>
<dbReference type="PANTHER" id="PTHR11626">
    <property type="entry name" value="FARNESYL-DIPHOSPHATE FARNESYLTRANSFERASE"/>
    <property type="match status" value="1"/>
</dbReference>
<dbReference type="GO" id="GO:0045338">
    <property type="term" value="P:farnesyl diphosphate metabolic process"/>
    <property type="evidence" value="ECO:0007669"/>
    <property type="project" value="InterPro"/>
</dbReference>
<reference evidence="2" key="1">
    <citation type="submission" date="2016-06" db="EMBL/GenBank/DDBJ databases">
        <title>Parallel loss of symbiosis genes in relatives of nitrogen-fixing non-legume Parasponia.</title>
        <authorList>
            <person name="Van Velzen R."/>
            <person name="Holmer R."/>
            <person name="Bu F."/>
            <person name="Rutten L."/>
            <person name="Van Zeijl A."/>
            <person name="Liu W."/>
            <person name="Santuari L."/>
            <person name="Cao Q."/>
            <person name="Sharma T."/>
            <person name="Shen D."/>
            <person name="Roswanjaya Y."/>
            <person name="Wardhani T."/>
            <person name="Kalhor M.S."/>
            <person name="Jansen J."/>
            <person name="Van den Hoogen J."/>
            <person name="Gungor B."/>
            <person name="Hartog M."/>
            <person name="Hontelez J."/>
            <person name="Verver J."/>
            <person name="Yang W.-C."/>
            <person name="Schijlen E."/>
            <person name="Repin R."/>
            <person name="Schilthuizen M."/>
            <person name="Schranz E."/>
            <person name="Heidstra R."/>
            <person name="Miyata K."/>
            <person name="Fedorova E."/>
            <person name="Kohlen W."/>
            <person name="Bisseling T."/>
            <person name="Smit S."/>
            <person name="Geurts R."/>
        </authorList>
    </citation>
    <scope>NUCLEOTIDE SEQUENCE [LARGE SCALE GENOMIC DNA]</scope>
    <source>
        <strain evidence="2">cv. WU1-14</strain>
    </source>
</reference>
<gene>
    <name evidence="1" type="ORF">PanWU01x14_240760</name>
</gene>
<dbReference type="InterPro" id="IPR044844">
    <property type="entry name" value="Trans_IPPS_euk-type"/>
</dbReference>
<dbReference type="GO" id="GO:0051996">
    <property type="term" value="F:squalene synthase [NAD(P)H] activity"/>
    <property type="evidence" value="ECO:0007669"/>
    <property type="project" value="InterPro"/>
</dbReference>
<accession>A0A2P5BGS2</accession>
<dbReference type="EMBL" id="JXTB01000284">
    <property type="protein sequence ID" value="PON47987.1"/>
    <property type="molecule type" value="Genomic_DNA"/>
</dbReference>
<comment type="caution">
    <text evidence="1">The sequence shown here is derived from an EMBL/GenBank/DDBJ whole genome shotgun (WGS) entry which is preliminary data.</text>
</comment>
<organism evidence="1 2">
    <name type="scientific">Parasponia andersonii</name>
    <name type="common">Sponia andersonii</name>
    <dbReference type="NCBI Taxonomy" id="3476"/>
    <lineage>
        <taxon>Eukaryota</taxon>
        <taxon>Viridiplantae</taxon>
        <taxon>Streptophyta</taxon>
        <taxon>Embryophyta</taxon>
        <taxon>Tracheophyta</taxon>
        <taxon>Spermatophyta</taxon>
        <taxon>Magnoliopsida</taxon>
        <taxon>eudicotyledons</taxon>
        <taxon>Gunneridae</taxon>
        <taxon>Pentapetalae</taxon>
        <taxon>rosids</taxon>
        <taxon>fabids</taxon>
        <taxon>Rosales</taxon>
        <taxon>Cannabaceae</taxon>
        <taxon>Parasponia</taxon>
    </lineage>
</organism>
<dbReference type="PANTHER" id="PTHR11626:SF2">
    <property type="entry name" value="SQUALENE SYNTHASE"/>
    <property type="match status" value="1"/>
</dbReference>
<dbReference type="Gene3D" id="1.10.600.10">
    <property type="entry name" value="Farnesyl Diphosphate Synthase"/>
    <property type="match status" value="1"/>
</dbReference>
<evidence type="ECO:0000313" key="2">
    <source>
        <dbReference type="Proteomes" id="UP000237105"/>
    </source>
</evidence>
<keyword evidence="2" id="KW-1185">Reference proteome</keyword>
<dbReference type="Proteomes" id="UP000237105">
    <property type="component" value="Unassembled WGS sequence"/>
</dbReference>
<dbReference type="AlphaFoldDB" id="A0A2P5BGS2"/>
<dbReference type="STRING" id="3476.A0A2P5BGS2"/>
<name>A0A2P5BGS2_PARAD</name>
<evidence type="ECO:0000313" key="1">
    <source>
        <dbReference type="EMBL" id="PON47987.1"/>
    </source>
</evidence>
<dbReference type="InterPro" id="IPR008949">
    <property type="entry name" value="Isoprenoid_synthase_dom_sf"/>
</dbReference>
<dbReference type="GO" id="GO:0005789">
    <property type="term" value="C:endoplasmic reticulum membrane"/>
    <property type="evidence" value="ECO:0007669"/>
    <property type="project" value="TreeGrafter"/>
</dbReference>
<sequence length="94" mass="10684">MAIGTLAMCYNNIEVFRGVVKLRRGLTAKVIDRTNTMADVYGAFYDFSCMLKSKVDINDPNAKKTLSRLETIRKTCKDSGTLTKRYFIICNGRF</sequence>
<dbReference type="SUPFAM" id="SSF48576">
    <property type="entry name" value="Terpenoid synthases"/>
    <property type="match status" value="1"/>
</dbReference>